<accession>A0A2S6EUE0</accession>
<gene>
    <name evidence="1" type="ORF">C3928_15320</name>
</gene>
<name>A0A2S6EUE0_LEGPN</name>
<dbReference type="OrthoDB" id="5648646at2"/>
<proteinExistence type="predicted"/>
<protein>
    <submittedName>
        <fullName evidence="1">Uncharacterized protein</fullName>
    </submittedName>
</protein>
<evidence type="ECO:0000313" key="2">
    <source>
        <dbReference type="Proteomes" id="UP000239239"/>
    </source>
</evidence>
<dbReference type="RefSeq" id="WP_027228707.1">
    <property type="nucleotide sequence ID" value="NZ_CP017601.1"/>
</dbReference>
<dbReference type="EMBL" id="PQWY01000021">
    <property type="protein sequence ID" value="PPK28809.1"/>
    <property type="molecule type" value="Genomic_DNA"/>
</dbReference>
<organism evidence="1 2">
    <name type="scientific">Legionella pneumophila</name>
    <dbReference type="NCBI Taxonomy" id="446"/>
    <lineage>
        <taxon>Bacteria</taxon>
        <taxon>Pseudomonadati</taxon>
        <taxon>Pseudomonadota</taxon>
        <taxon>Gammaproteobacteria</taxon>
        <taxon>Legionellales</taxon>
        <taxon>Legionellaceae</taxon>
        <taxon>Legionella</taxon>
    </lineage>
</organism>
<comment type="caution">
    <text evidence="1">The sequence shown here is derived from an EMBL/GenBank/DDBJ whole genome shotgun (WGS) entry which is preliminary data.</text>
</comment>
<reference evidence="1 2" key="1">
    <citation type="submission" date="2018-02" db="EMBL/GenBank/DDBJ databases">
        <title>Draft genome sequences of four Legionella pneumophila clinical strains isolated in Ontario.</title>
        <authorList>
            <person name="Fortuna A."/>
            <person name="Ramnarine R."/>
            <person name="Li A."/>
            <person name="Frantz C."/>
            <person name="Mallo G."/>
        </authorList>
    </citation>
    <scope>NUCLEOTIDE SEQUENCE [LARGE SCALE GENOMIC DNA]</scope>
    <source>
        <strain evidence="1 2">LG61</strain>
    </source>
</reference>
<dbReference type="AlphaFoldDB" id="A0A2S6EUE0"/>
<evidence type="ECO:0000313" key="1">
    <source>
        <dbReference type="EMBL" id="PPK28809.1"/>
    </source>
</evidence>
<sequence>MLIQPIEPVVITIKIGQNNFECQMVSLSESELEIKSNDYFEKGSDVHFFAKYFRGHAVVDSIAFSDYCFTYKMEIVQIQFQPGLLINTRL</sequence>
<dbReference type="Proteomes" id="UP000239239">
    <property type="component" value="Unassembled WGS sequence"/>
</dbReference>